<proteinExistence type="predicted"/>
<keyword evidence="2" id="KW-1185">Reference proteome</keyword>
<gene>
    <name evidence="1" type="ORF">MLD38_034569</name>
</gene>
<name>A0ACB9MDX4_9MYRT</name>
<comment type="caution">
    <text evidence="1">The sequence shown here is derived from an EMBL/GenBank/DDBJ whole genome shotgun (WGS) entry which is preliminary data.</text>
</comment>
<dbReference type="EMBL" id="CM042889">
    <property type="protein sequence ID" value="KAI4321151.1"/>
    <property type="molecule type" value="Genomic_DNA"/>
</dbReference>
<organism evidence="1 2">
    <name type="scientific">Melastoma candidum</name>
    <dbReference type="NCBI Taxonomy" id="119954"/>
    <lineage>
        <taxon>Eukaryota</taxon>
        <taxon>Viridiplantae</taxon>
        <taxon>Streptophyta</taxon>
        <taxon>Embryophyta</taxon>
        <taxon>Tracheophyta</taxon>
        <taxon>Spermatophyta</taxon>
        <taxon>Magnoliopsida</taxon>
        <taxon>eudicotyledons</taxon>
        <taxon>Gunneridae</taxon>
        <taxon>Pentapetalae</taxon>
        <taxon>rosids</taxon>
        <taxon>malvids</taxon>
        <taxon>Myrtales</taxon>
        <taxon>Melastomataceae</taxon>
        <taxon>Melastomatoideae</taxon>
        <taxon>Melastomateae</taxon>
        <taxon>Melastoma</taxon>
    </lineage>
</organism>
<evidence type="ECO:0000313" key="1">
    <source>
        <dbReference type="EMBL" id="KAI4321151.1"/>
    </source>
</evidence>
<dbReference type="Proteomes" id="UP001057402">
    <property type="component" value="Chromosome 10"/>
</dbReference>
<protein>
    <submittedName>
        <fullName evidence="1">Uncharacterized protein</fullName>
    </submittedName>
</protein>
<reference evidence="2" key="1">
    <citation type="journal article" date="2023" name="Front. Plant Sci.">
        <title>Chromosomal-level genome assembly of Melastoma candidum provides insights into trichome evolution.</title>
        <authorList>
            <person name="Zhong Y."/>
            <person name="Wu W."/>
            <person name="Sun C."/>
            <person name="Zou P."/>
            <person name="Liu Y."/>
            <person name="Dai S."/>
            <person name="Zhou R."/>
        </authorList>
    </citation>
    <scope>NUCLEOTIDE SEQUENCE [LARGE SCALE GENOMIC DNA]</scope>
</reference>
<sequence>MSRISKWKPEKTKVKVVFRLQFHATHIPPTGWDKLFISFIPVDSGKATAKTTKANVRSGTCKWGDPIYETTRLLQDIRTKQYEEKLYRFSVATGSSRSSLLGEATINLSDYADALEPSSVTLPLDGCDTGALLHVTIQLLTSKTGFREFEQQRELRERGLVTASNQNGQEESTSGRIILAEETVGDHTENVRARIRQKSKGPMNEDIGRSDERGNFPVGFDVSSNTSESLGAEKHDSLSVHEVESLKSTVSGDLGGLPLSQSPRLDKLDRSDPRSVTQGASDWVHGWASDYCADNDLAVTYEENTQLRGNLEAAETSLHYMKLEINSLQSYADNLSVEAQKFAQQLAVEMASGENLSREVAILKSECSKFKSELEVLKIDKFSSPYFSKESVGADQGQDIQLKIFRGLLLLEDKLRDMHRKTCMGFHERDWRLLGSDLEALLVVLQDLKRGTGQAIPRLNYAPQEVSAARQIGAMNLHESEKLASRLELGTDLYMPETVLHNLGSPGLSHDTSPAEIADPMNYRILELLKELDVSKAEKESLAQKMDQMECYYEALVQELEGNQRHMLVELQNLRNEHTACLYAISSSNAEMERMRQDTSGQLLRISEEKRELETIGKELERRATTAEAALKRARLNYSIAVNQLQKDLELLSCQVSSMYEANENLIQQAFEDSSLRSSLAIKDNMQDLELDHVAHEQGVPALLPHHNKSTSVLLNKRSSNGDALFEDLKDSLHMQEELYQKVEQEVCDMNNRNVFLDVFSHVLQEHLRDASAEIRIAKRTVDRLNQQLQQATELRDSSMVKLQHALDDVSSLSKHKESTSLMLNEAVLQNQSLETSLQDMASENHSLAEKVIELEYLIVEYEGYRRKYESCAAEKTELKDLLSKQVEDSAVLQSENTSLQGEVVSLQKKLDEVTSMEANLQTFVSDLQQKLQSLLVSQDDLDAGASLLLRETGCKESFSGDCLDLVSCLVECQKRYREKIDQLNEANKALEKERNNAFASLNASQSSSTLIKERYKQNLCEMVDSLSMSNSRVQKLERAIETIGQKLSLTTEMEKNLTEQQKELITHLRSWELVLEQLILNWTDISLGIVEMDKLNEELGKSELIISEYARKTQYLEKSLLHKAEEVARLEVVVITMKETLETQNRDFSVQKDSLYKLESTVADLTLQIKEKQEQLVDFDHQKVELLRLREFVSQLAGEKSELSDLLLQTQQYLTSAREKNSWISHLHDQLSEMHEGMIAADVRSLVIGIQYRILVDDLLLQLQNTDAHITCLKEKHFNVESRLISCEADKALYLEQNAELMTSYETKKSDLAIMIAQNKELLETNASLMACIEEQRKMHEDRDAGISEEIGDSASDIERLRNALTSAVEEIDKIMLLNEELEVKVLILEGKLKEQSAVRSDNIILLERQCEEITLKLSEQASKTEEYKNLSIRLNELKEKAEAEASQKKEADASAFAVQESLRIAFIKEQYENKLQELKQQLSISRKHSEEMLWKLQDAVDEIENRKKSEASSLKRNEELTTKILELETELQEALSEIREKTKAYDRMKAEMECSLISLECCKEEKEKVQTLLHDCTEEKARLAANLAILQESVSNSECHMSNLDGDLNGSLTTDDDGVQLEVTNKDIPTSMVVDSSINEDISIACSISVEGDNANCPVMLETTEDLPSGFENASQALTLVSQENFLQRGTGHLDLASYQVKVQSLKSSMDNMNKELERMKNENWFLPEDGNHFDPKFPELDKELLHLKKANEELGSMFPSFDEFSDESNALERVLALEIELADALKSKNKSSQFHSSFLRRHSDEEAVFKSFRDINELIKEMLDLKGKYTTVERELKEMQDRYSQLSLEFAEVEGERQKLLMTLKCVRSSRKTGNLSRSPLASLGEHQQL</sequence>
<accession>A0ACB9MDX4</accession>
<evidence type="ECO:0000313" key="2">
    <source>
        <dbReference type="Proteomes" id="UP001057402"/>
    </source>
</evidence>